<keyword evidence="3" id="KW-1185">Reference proteome</keyword>
<evidence type="ECO:0008006" key="4">
    <source>
        <dbReference type="Google" id="ProtNLM"/>
    </source>
</evidence>
<keyword evidence="1" id="KW-0732">Signal</keyword>
<sequence>MRKSTIAFSVFALVATAAIPALADNFKRIKTSEEFSALVVGKKITWDGGFAVIRANGKTDGRLKKQGKYVGNWTFTKGFYCRNLVIKKEETGTNCQIVEIDGNKLRITRDQGKGATNIFNLK</sequence>
<name>A0A2R8BI10_9RHOB</name>
<accession>A0A2R8BI10</accession>
<dbReference type="OrthoDB" id="7874348at2"/>
<dbReference type="AlphaFoldDB" id="A0A2R8BI10"/>
<reference evidence="2 3" key="1">
    <citation type="submission" date="2018-03" db="EMBL/GenBank/DDBJ databases">
        <authorList>
            <person name="Keele B.F."/>
        </authorList>
    </citation>
    <scope>NUCLEOTIDE SEQUENCE [LARGE SCALE GENOMIC DNA]</scope>
    <source>
        <strain evidence="2 3">CECT 8599</strain>
    </source>
</reference>
<dbReference type="Proteomes" id="UP000244880">
    <property type="component" value="Unassembled WGS sequence"/>
</dbReference>
<proteinExistence type="predicted"/>
<feature type="signal peptide" evidence="1">
    <location>
        <begin position="1"/>
        <end position="23"/>
    </location>
</feature>
<feature type="chain" id="PRO_5015319005" description="Dihydrodipicolinate reductase" evidence="1">
    <location>
        <begin position="24"/>
        <end position="122"/>
    </location>
</feature>
<evidence type="ECO:0000256" key="1">
    <source>
        <dbReference type="SAM" id="SignalP"/>
    </source>
</evidence>
<organism evidence="2 3">
    <name type="scientific">Ascidiaceihabitans donghaensis</name>
    <dbReference type="NCBI Taxonomy" id="1510460"/>
    <lineage>
        <taxon>Bacteria</taxon>
        <taxon>Pseudomonadati</taxon>
        <taxon>Pseudomonadota</taxon>
        <taxon>Alphaproteobacteria</taxon>
        <taxon>Rhodobacterales</taxon>
        <taxon>Paracoccaceae</taxon>
        <taxon>Ascidiaceihabitans</taxon>
    </lineage>
</organism>
<gene>
    <name evidence="2" type="ORF">ASD8599_03485</name>
</gene>
<evidence type="ECO:0000313" key="3">
    <source>
        <dbReference type="Proteomes" id="UP000244880"/>
    </source>
</evidence>
<dbReference type="RefSeq" id="WP_108829645.1">
    <property type="nucleotide sequence ID" value="NZ_OMOR01000001.1"/>
</dbReference>
<protein>
    <recommendedName>
        <fullName evidence="4">Dihydrodipicolinate reductase</fullName>
    </recommendedName>
</protein>
<evidence type="ECO:0000313" key="2">
    <source>
        <dbReference type="EMBL" id="SPH22737.1"/>
    </source>
</evidence>
<dbReference type="EMBL" id="OMOR01000001">
    <property type="protein sequence ID" value="SPH22737.1"/>
    <property type="molecule type" value="Genomic_DNA"/>
</dbReference>